<keyword evidence="1" id="KW-0732">Signal</keyword>
<reference evidence="3" key="1">
    <citation type="journal article" date="2019" name="Int. J. Syst. Evol. Microbiol.">
        <title>The Global Catalogue of Microorganisms (GCM) 10K type strain sequencing project: providing services to taxonomists for standard genome sequencing and annotation.</title>
        <authorList>
            <consortium name="The Broad Institute Genomics Platform"/>
            <consortium name="The Broad Institute Genome Sequencing Center for Infectious Disease"/>
            <person name="Wu L."/>
            <person name="Ma J."/>
        </authorList>
    </citation>
    <scope>NUCLEOTIDE SEQUENCE [LARGE SCALE GENOMIC DNA]</scope>
    <source>
        <strain evidence="3">CCM 2050</strain>
    </source>
</reference>
<dbReference type="EMBL" id="JBHSTZ010000002">
    <property type="protein sequence ID" value="MFC6379948.1"/>
    <property type="molecule type" value="Genomic_DNA"/>
</dbReference>
<evidence type="ECO:0000256" key="1">
    <source>
        <dbReference type="SAM" id="SignalP"/>
    </source>
</evidence>
<evidence type="ECO:0000313" key="2">
    <source>
        <dbReference type="EMBL" id="MFC6379948.1"/>
    </source>
</evidence>
<keyword evidence="3" id="KW-1185">Reference proteome</keyword>
<gene>
    <name evidence="2" type="ORF">ACFP58_00430</name>
</gene>
<evidence type="ECO:0000313" key="3">
    <source>
        <dbReference type="Proteomes" id="UP001596264"/>
    </source>
</evidence>
<feature type="chain" id="PRO_5046281593" evidence="1">
    <location>
        <begin position="23"/>
        <end position="204"/>
    </location>
</feature>
<accession>A0ABW1W2Q1</accession>
<feature type="signal peptide" evidence="1">
    <location>
        <begin position="1"/>
        <end position="22"/>
    </location>
</feature>
<sequence length="204" mass="22525">MEPLSFASFSLAAILASLPANGEAVSKPTITTHISPAIAGQWEIDLNSSIRMTKEAEARQAALKDKSQLKSNEPKIDAGAGLLTQNEKRLINIQPDTSKKLTASSKKSAQCRELYNFAADNEMWSVSGKEWTYGRYLITHREEGLPIIAIKTVYDNNEVDCSGSQIDQSNEALIAFLNHDGNQMQWCADPDGTECFMNFNRILP</sequence>
<protein>
    <submittedName>
        <fullName evidence="2">Uncharacterized protein</fullName>
    </submittedName>
</protein>
<proteinExistence type="predicted"/>
<organism evidence="2 3">
    <name type="scientific">Psychrobacter glacincola</name>
    <dbReference type="NCBI Taxonomy" id="56810"/>
    <lineage>
        <taxon>Bacteria</taxon>
        <taxon>Pseudomonadati</taxon>
        <taxon>Pseudomonadota</taxon>
        <taxon>Gammaproteobacteria</taxon>
        <taxon>Moraxellales</taxon>
        <taxon>Moraxellaceae</taxon>
        <taxon>Psychrobacter</taxon>
    </lineage>
</organism>
<name>A0ABW1W2Q1_9GAMM</name>
<dbReference type="RefSeq" id="WP_201562627.1">
    <property type="nucleotide sequence ID" value="NZ_CAJGZK010000009.1"/>
</dbReference>
<comment type="caution">
    <text evidence="2">The sequence shown here is derived from an EMBL/GenBank/DDBJ whole genome shotgun (WGS) entry which is preliminary data.</text>
</comment>
<dbReference type="Proteomes" id="UP001596264">
    <property type="component" value="Unassembled WGS sequence"/>
</dbReference>